<name>A0A094QG25_9ZZZZ</name>
<reference evidence="2" key="1">
    <citation type="submission" date="2014-06" db="EMBL/GenBank/DDBJ databases">
        <title>Key roles for freshwater Actinobacteria revealed by deep metagenomic sequencing.</title>
        <authorList>
            <person name="Ghai R."/>
            <person name="Mizuno C.M."/>
            <person name="Picazo A."/>
            <person name="Camacho A."/>
            <person name="Rodriguez-Valera F."/>
        </authorList>
    </citation>
    <scope>NUCLEOTIDE SEQUENCE</scope>
</reference>
<dbReference type="PANTHER" id="PTHR43312">
    <property type="entry name" value="D-THREO-ALDOSE 1-DEHYDROGENASE"/>
    <property type="match status" value="1"/>
</dbReference>
<feature type="domain" description="NADP-dependent oxidoreductase" evidence="1">
    <location>
        <begin position="10"/>
        <end position="270"/>
    </location>
</feature>
<evidence type="ECO:0000259" key="1">
    <source>
        <dbReference type="Pfam" id="PF00248"/>
    </source>
</evidence>
<comment type="caution">
    <text evidence="2">The sequence shown here is derived from an EMBL/GenBank/DDBJ whole genome shotgun (WGS) entry which is preliminary data.</text>
</comment>
<evidence type="ECO:0000313" key="2">
    <source>
        <dbReference type="EMBL" id="KGA21249.1"/>
    </source>
</evidence>
<dbReference type="InterPro" id="IPR053135">
    <property type="entry name" value="AKR2_Oxidoreductase"/>
</dbReference>
<organism evidence="2">
    <name type="scientific">freshwater metagenome</name>
    <dbReference type="NCBI Taxonomy" id="449393"/>
    <lineage>
        <taxon>unclassified sequences</taxon>
        <taxon>metagenomes</taxon>
        <taxon>ecological metagenomes</taxon>
    </lineage>
</organism>
<gene>
    <name evidence="2" type="ORF">GM51_2935</name>
</gene>
<dbReference type="SUPFAM" id="SSF51430">
    <property type="entry name" value="NAD(P)-linked oxidoreductase"/>
    <property type="match status" value="1"/>
</dbReference>
<dbReference type="EMBL" id="JNSL01000010">
    <property type="protein sequence ID" value="KGA21249.1"/>
    <property type="molecule type" value="Genomic_DNA"/>
</dbReference>
<dbReference type="Pfam" id="PF00248">
    <property type="entry name" value="Aldo_ket_red"/>
    <property type="match status" value="1"/>
</dbReference>
<dbReference type="AlphaFoldDB" id="A0A094QG25"/>
<dbReference type="CDD" id="cd19097">
    <property type="entry name" value="AKR_unchar"/>
    <property type="match status" value="1"/>
</dbReference>
<sequence>MGEPSEYSRKLVIGTASWGQQYGLFNGSAANTFEARNILSLALNSGITSLDTAPSYGKSEEIIGECGIPNLRVFTKLESSWLDKSLESVYEDIRSSLGRLGVSCLTGLTFHSAGSFFRDSRRALSLVSGAIHEGLVSEWGVSVYKTEEVEMLLEITNPNYIQAPVSIVDRRFIGDDISKKMLENSVKLQARSVFLQGLILNGVGRLPDHFSRFRGLFGTYERIAESAGLSMLSLALMPILSQKSVQSVVVGIHDFSQLEELIDVMSFVGTGVDLESIPHCSDEDLVDPRRWPDFR</sequence>
<dbReference type="PANTHER" id="PTHR43312:SF1">
    <property type="entry name" value="NADP-DEPENDENT OXIDOREDUCTASE DOMAIN-CONTAINING PROTEIN"/>
    <property type="match status" value="1"/>
</dbReference>
<dbReference type="InterPro" id="IPR036812">
    <property type="entry name" value="NAD(P)_OxRdtase_dom_sf"/>
</dbReference>
<protein>
    <recommendedName>
        <fullName evidence="1">NADP-dependent oxidoreductase domain-containing protein</fullName>
    </recommendedName>
</protein>
<dbReference type="InterPro" id="IPR023210">
    <property type="entry name" value="NADP_OxRdtase_dom"/>
</dbReference>
<dbReference type="Gene3D" id="3.20.20.100">
    <property type="entry name" value="NADP-dependent oxidoreductase domain"/>
    <property type="match status" value="1"/>
</dbReference>
<proteinExistence type="predicted"/>
<accession>A0A094QG25</accession>